<dbReference type="InterPro" id="IPR005175">
    <property type="entry name" value="PPC_dom"/>
</dbReference>
<proteinExistence type="predicted"/>
<dbReference type="PANTHER" id="PTHR34988">
    <property type="entry name" value="PROTEIN, PUTATIVE-RELATED"/>
    <property type="match status" value="1"/>
</dbReference>
<dbReference type="EMBL" id="MHOJ01000032">
    <property type="protein sequence ID" value="OGZ61918.1"/>
    <property type="molecule type" value="Genomic_DNA"/>
</dbReference>
<dbReference type="AlphaFoldDB" id="A0A1G2HJ61"/>
<evidence type="ECO:0000313" key="2">
    <source>
        <dbReference type="EMBL" id="OGZ61918.1"/>
    </source>
</evidence>
<gene>
    <name evidence="2" type="ORF">A3H51_02880</name>
</gene>
<dbReference type="Gene3D" id="3.30.1330.80">
    <property type="entry name" value="Hypothetical protein, similar to alpha- acetolactate decarboxylase, domain 2"/>
    <property type="match status" value="1"/>
</dbReference>
<dbReference type="STRING" id="1802164.A3H51_02880"/>
<evidence type="ECO:0000259" key="1">
    <source>
        <dbReference type="PROSITE" id="PS51742"/>
    </source>
</evidence>
<feature type="domain" description="PPC" evidence="1">
    <location>
        <begin position="1"/>
        <end position="133"/>
    </location>
</feature>
<dbReference type="PANTHER" id="PTHR34988:SF1">
    <property type="entry name" value="DNA-BINDING PROTEIN"/>
    <property type="match status" value="1"/>
</dbReference>
<evidence type="ECO:0000313" key="3">
    <source>
        <dbReference type="Proteomes" id="UP000178509"/>
    </source>
</evidence>
<comment type="caution">
    <text evidence="2">The sequence shown here is derived from an EMBL/GenBank/DDBJ whole genome shotgun (WGS) entry which is preliminary data.</text>
</comment>
<accession>A0A1G2HJ61</accession>
<protein>
    <recommendedName>
        <fullName evidence="1">PPC domain-containing protein</fullName>
    </recommendedName>
</protein>
<dbReference type="Proteomes" id="UP000178509">
    <property type="component" value="Unassembled WGS sequence"/>
</dbReference>
<dbReference type="Pfam" id="PF03479">
    <property type="entry name" value="PCC"/>
    <property type="match status" value="1"/>
</dbReference>
<dbReference type="CDD" id="cd11378">
    <property type="entry name" value="DUF296"/>
    <property type="match status" value="1"/>
</dbReference>
<sequence>MKQITKRLKGGQDLKQEISKLIRENNIKAGVIASLVGGLSKAVLRIPVVSDKGQAIKTYEKPFEIVSATGTLGNGDMHIHISVSDVEGNVFGGHLKEGCVVRGTVEVVILIFDDVIYKRVFDEETGYDELTAE</sequence>
<name>A0A1G2HJ61_9BACT</name>
<dbReference type="SUPFAM" id="SSF117856">
    <property type="entry name" value="AF0104/ALDC/Ptd012-like"/>
    <property type="match status" value="1"/>
</dbReference>
<dbReference type="PROSITE" id="PS51742">
    <property type="entry name" value="PPC"/>
    <property type="match status" value="1"/>
</dbReference>
<organism evidence="2 3">
    <name type="scientific">Candidatus Spechtbacteria bacterium RIFCSPLOWO2_02_FULL_38_8</name>
    <dbReference type="NCBI Taxonomy" id="1802164"/>
    <lineage>
        <taxon>Bacteria</taxon>
        <taxon>Candidatus Spechtiibacteriota</taxon>
    </lineage>
</organism>
<reference evidence="2 3" key="1">
    <citation type="journal article" date="2016" name="Nat. Commun.">
        <title>Thousands of microbial genomes shed light on interconnected biogeochemical processes in an aquifer system.</title>
        <authorList>
            <person name="Anantharaman K."/>
            <person name="Brown C.T."/>
            <person name="Hug L.A."/>
            <person name="Sharon I."/>
            <person name="Castelle C.J."/>
            <person name="Probst A.J."/>
            <person name="Thomas B.C."/>
            <person name="Singh A."/>
            <person name="Wilkins M.J."/>
            <person name="Karaoz U."/>
            <person name="Brodie E.L."/>
            <person name="Williams K.H."/>
            <person name="Hubbard S.S."/>
            <person name="Banfield J.F."/>
        </authorList>
    </citation>
    <scope>NUCLEOTIDE SEQUENCE [LARGE SCALE GENOMIC DNA]</scope>
</reference>